<reference evidence="2 3" key="1">
    <citation type="submission" date="2024-01" db="EMBL/GenBank/DDBJ databases">
        <title>The complete chloroplast genome sequence of Lithospermum erythrorhizon: insights into the phylogenetic relationship among Boraginaceae species and the maternal lineages of purple gromwells.</title>
        <authorList>
            <person name="Okada T."/>
            <person name="Watanabe K."/>
        </authorList>
    </citation>
    <scope>NUCLEOTIDE SEQUENCE [LARGE SCALE GENOMIC DNA]</scope>
</reference>
<keyword evidence="3" id="KW-1185">Reference proteome</keyword>
<organism evidence="2 3">
    <name type="scientific">Lithospermum erythrorhizon</name>
    <name type="common">Purple gromwell</name>
    <name type="synonym">Lithospermum officinale var. erythrorhizon</name>
    <dbReference type="NCBI Taxonomy" id="34254"/>
    <lineage>
        <taxon>Eukaryota</taxon>
        <taxon>Viridiplantae</taxon>
        <taxon>Streptophyta</taxon>
        <taxon>Embryophyta</taxon>
        <taxon>Tracheophyta</taxon>
        <taxon>Spermatophyta</taxon>
        <taxon>Magnoliopsida</taxon>
        <taxon>eudicotyledons</taxon>
        <taxon>Gunneridae</taxon>
        <taxon>Pentapetalae</taxon>
        <taxon>asterids</taxon>
        <taxon>lamiids</taxon>
        <taxon>Boraginales</taxon>
        <taxon>Boraginaceae</taxon>
        <taxon>Boraginoideae</taxon>
        <taxon>Lithospermeae</taxon>
        <taxon>Lithospermum</taxon>
    </lineage>
</organism>
<evidence type="ECO:0000313" key="3">
    <source>
        <dbReference type="Proteomes" id="UP001454036"/>
    </source>
</evidence>
<comment type="caution">
    <text evidence="2">The sequence shown here is derived from an EMBL/GenBank/DDBJ whole genome shotgun (WGS) entry which is preliminary data.</text>
</comment>
<feature type="region of interest" description="Disordered" evidence="1">
    <location>
        <begin position="42"/>
        <end position="68"/>
    </location>
</feature>
<gene>
    <name evidence="2" type="ORF">LIER_35448</name>
</gene>
<evidence type="ECO:0000313" key="2">
    <source>
        <dbReference type="EMBL" id="GAA0141730.1"/>
    </source>
</evidence>
<name>A0AAV3NQV5_LITER</name>
<sequence>MESTLAELKTVKDAAAEAEKAWATKKTKITACYEELERVNTVPVDEHTGEEGGEEDVELVVESPSSPA</sequence>
<accession>A0AAV3NQV5</accession>
<evidence type="ECO:0000256" key="1">
    <source>
        <dbReference type="SAM" id="MobiDB-lite"/>
    </source>
</evidence>
<dbReference type="AlphaFoldDB" id="A0AAV3NQV5"/>
<dbReference type="Proteomes" id="UP001454036">
    <property type="component" value="Unassembled WGS sequence"/>
</dbReference>
<dbReference type="EMBL" id="BAABME010015543">
    <property type="protein sequence ID" value="GAA0141730.1"/>
    <property type="molecule type" value="Genomic_DNA"/>
</dbReference>
<proteinExistence type="predicted"/>
<protein>
    <submittedName>
        <fullName evidence="2">Uncharacterized protein</fullName>
    </submittedName>
</protein>